<dbReference type="EMBL" id="BFAV01000019">
    <property type="protein sequence ID" value="GBF32256.1"/>
    <property type="molecule type" value="Genomic_DNA"/>
</dbReference>
<name>A0A2L2XDE9_9FIRM</name>
<dbReference type="AlphaFoldDB" id="A0A2L2XDE9"/>
<gene>
    <name evidence="1" type="ORF">DCCM_0449</name>
</gene>
<reference evidence="2" key="1">
    <citation type="submission" date="2018-02" db="EMBL/GenBank/DDBJ databases">
        <title>Genome sequence of Desulfocucumis palustris strain NAW-5.</title>
        <authorList>
            <person name="Watanabe M."/>
            <person name="Kojima H."/>
            <person name="Fukui M."/>
        </authorList>
    </citation>
    <scope>NUCLEOTIDE SEQUENCE [LARGE SCALE GENOMIC DNA]</scope>
    <source>
        <strain evidence="2">NAW-5</strain>
    </source>
</reference>
<sequence>MLEKLLELQQQLIEYDKLVRQEIANIKLNLDEMSKLYNQITNK</sequence>
<accession>A0A2L2XDE9</accession>
<proteinExistence type="predicted"/>
<organism evidence="1 2">
    <name type="scientific">Desulfocucumis palustris</name>
    <dbReference type="NCBI Taxonomy" id="1898651"/>
    <lineage>
        <taxon>Bacteria</taxon>
        <taxon>Bacillati</taxon>
        <taxon>Bacillota</taxon>
        <taxon>Clostridia</taxon>
        <taxon>Eubacteriales</taxon>
        <taxon>Desulfocucumaceae</taxon>
        <taxon>Desulfocucumis</taxon>
    </lineage>
</organism>
<protein>
    <submittedName>
        <fullName evidence="1">Uncharacterized protein</fullName>
    </submittedName>
</protein>
<keyword evidence="2" id="KW-1185">Reference proteome</keyword>
<dbReference type="Proteomes" id="UP000239549">
    <property type="component" value="Unassembled WGS sequence"/>
</dbReference>
<evidence type="ECO:0000313" key="1">
    <source>
        <dbReference type="EMBL" id="GBF32256.1"/>
    </source>
</evidence>
<comment type="caution">
    <text evidence="1">The sequence shown here is derived from an EMBL/GenBank/DDBJ whole genome shotgun (WGS) entry which is preliminary data.</text>
</comment>
<evidence type="ECO:0000313" key="2">
    <source>
        <dbReference type="Proteomes" id="UP000239549"/>
    </source>
</evidence>